<accession>A0A291HQ86</accession>
<evidence type="ECO:0000256" key="2">
    <source>
        <dbReference type="ARBA" id="ARBA00023125"/>
    </source>
</evidence>
<dbReference type="Gene3D" id="1.10.10.60">
    <property type="entry name" value="Homeodomain-like"/>
    <property type="match status" value="1"/>
</dbReference>
<dbReference type="PRINTS" id="PR00032">
    <property type="entry name" value="HTHARAC"/>
</dbReference>
<dbReference type="InterPro" id="IPR018060">
    <property type="entry name" value="HTH_AraC"/>
</dbReference>
<dbReference type="GO" id="GO:0005829">
    <property type="term" value="C:cytosol"/>
    <property type="evidence" value="ECO:0007669"/>
    <property type="project" value="TreeGrafter"/>
</dbReference>
<dbReference type="InterPro" id="IPR020449">
    <property type="entry name" value="Tscrpt_reg_AraC-type_HTH"/>
</dbReference>
<dbReference type="GO" id="GO:0003700">
    <property type="term" value="F:DNA-binding transcription factor activity"/>
    <property type="evidence" value="ECO:0007669"/>
    <property type="project" value="InterPro"/>
</dbReference>
<dbReference type="Proteomes" id="UP000217763">
    <property type="component" value="Chromosome"/>
</dbReference>
<dbReference type="RefSeq" id="WP_096779339.1">
    <property type="nucleotide sequence ID" value="NZ_CP012621.1"/>
</dbReference>
<dbReference type="GO" id="GO:0000976">
    <property type="term" value="F:transcription cis-regulatory region binding"/>
    <property type="evidence" value="ECO:0007669"/>
    <property type="project" value="TreeGrafter"/>
</dbReference>
<dbReference type="AlphaFoldDB" id="A0A291HQ86"/>
<keyword evidence="1" id="KW-0805">Transcription regulation</keyword>
<keyword evidence="3" id="KW-0804">Transcription</keyword>
<keyword evidence="2" id="KW-0238">DNA-binding</keyword>
<sequence length="271" mass="29843">MQALITSAKRIVKAHSPLPFSVYSSGQEQHILNVPVNKPLLVCVLNGHKQLGSQGATHCPAGSFVFLSNRPGIDMRNIPAGAEYFALLLAFEQEDFDGFTGRRASARTHLQGPLQPLLTDALRQLIEWSAYAPPELWGLRRREILHTLHHLGHWEVAALAAPPSLGYRVQCLIGSRMAEEVGMPFVSAALAMSESTLRRKLAHEGTSLQAIKDRVKLGHGLHLVQTTASPIGLIAEQCGYHSQSRFTDKFKSLFGLTPTELRKTRMIETGE</sequence>
<feature type="domain" description="HTH araC/xylS-type" evidence="4">
    <location>
        <begin position="167"/>
        <end position="264"/>
    </location>
</feature>
<reference evidence="6" key="1">
    <citation type="submission" date="2015-09" db="EMBL/GenBank/DDBJ databases">
        <authorList>
            <person name="Shao Z."/>
            <person name="Wang L."/>
        </authorList>
    </citation>
    <scope>NUCLEOTIDE SEQUENCE [LARGE SCALE GENOMIC DNA]</scope>
    <source>
        <strain evidence="6">F13-1</strain>
    </source>
</reference>
<evidence type="ECO:0000256" key="3">
    <source>
        <dbReference type="ARBA" id="ARBA00023163"/>
    </source>
</evidence>
<dbReference type="PANTHER" id="PTHR47894">
    <property type="entry name" value="HTH-TYPE TRANSCRIPTIONAL REGULATOR GADX"/>
    <property type="match status" value="1"/>
</dbReference>
<dbReference type="SMART" id="SM00342">
    <property type="entry name" value="HTH_ARAC"/>
    <property type="match status" value="1"/>
</dbReference>
<dbReference type="KEGG" id="zdf:AN401_10570"/>
<evidence type="ECO:0000313" key="6">
    <source>
        <dbReference type="Proteomes" id="UP000217763"/>
    </source>
</evidence>
<gene>
    <name evidence="5" type="ORF">AN401_10570</name>
</gene>
<evidence type="ECO:0000259" key="4">
    <source>
        <dbReference type="PROSITE" id="PS01124"/>
    </source>
</evidence>
<dbReference type="InterPro" id="IPR009057">
    <property type="entry name" value="Homeodomain-like_sf"/>
</dbReference>
<dbReference type="SUPFAM" id="SSF46689">
    <property type="entry name" value="Homeodomain-like"/>
    <property type="match status" value="1"/>
</dbReference>
<keyword evidence="6" id="KW-1185">Reference proteome</keyword>
<protein>
    <submittedName>
        <fullName evidence="5">AraC family transcriptional regulator</fullName>
    </submittedName>
</protein>
<evidence type="ECO:0000313" key="5">
    <source>
        <dbReference type="EMBL" id="ATG74248.1"/>
    </source>
</evidence>
<dbReference type="Pfam" id="PF12833">
    <property type="entry name" value="HTH_18"/>
    <property type="match status" value="1"/>
</dbReference>
<name>A0A291HQ86_9GAMM</name>
<organism evidence="5 6">
    <name type="scientific">Zobellella denitrificans</name>
    <dbReference type="NCBI Taxonomy" id="347534"/>
    <lineage>
        <taxon>Bacteria</taxon>
        <taxon>Pseudomonadati</taxon>
        <taxon>Pseudomonadota</taxon>
        <taxon>Gammaproteobacteria</taxon>
        <taxon>Aeromonadales</taxon>
        <taxon>Aeromonadaceae</taxon>
        <taxon>Zobellella</taxon>
    </lineage>
</organism>
<dbReference type="PROSITE" id="PS01124">
    <property type="entry name" value="HTH_ARAC_FAMILY_2"/>
    <property type="match status" value="1"/>
</dbReference>
<evidence type="ECO:0000256" key="1">
    <source>
        <dbReference type="ARBA" id="ARBA00023015"/>
    </source>
</evidence>
<proteinExistence type="predicted"/>
<dbReference type="PANTHER" id="PTHR47894:SF4">
    <property type="entry name" value="HTH-TYPE TRANSCRIPTIONAL REGULATOR GADX"/>
    <property type="match status" value="1"/>
</dbReference>
<dbReference type="EMBL" id="CP012621">
    <property type="protein sequence ID" value="ATG74248.1"/>
    <property type="molecule type" value="Genomic_DNA"/>
</dbReference>